<dbReference type="Proteomes" id="UP000800092">
    <property type="component" value="Unassembled WGS sequence"/>
</dbReference>
<keyword evidence="2" id="KW-0479">Metal-binding</keyword>
<dbReference type="SUPFAM" id="SSF48264">
    <property type="entry name" value="Cytochrome P450"/>
    <property type="match status" value="1"/>
</dbReference>
<name>A0A6A6HNX8_VIRVR</name>
<keyword evidence="2" id="KW-0349">Heme</keyword>
<reference evidence="4" key="1">
    <citation type="journal article" date="2020" name="Stud. Mycol.">
        <title>101 Dothideomycetes genomes: a test case for predicting lifestyles and emergence of pathogens.</title>
        <authorList>
            <person name="Haridas S."/>
            <person name="Albert R."/>
            <person name="Binder M."/>
            <person name="Bloem J."/>
            <person name="Labutti K."/>
            <person name="Salamov A."/>
            <person name="Andreopoulos B."/>
            <person name="Baker S."/>
            <person name="Barry K."/>
            <person name="Bills G."/>
            <person name="Bluhm B."/>
            <person name="Cannon C."/>
            <person name="Castanera R."/>
            <person name="Culley D."/>
            <person name="Daum C."/>
            <person name="Ezra D."/>
            <person name="Gonzalez J."/>
            <person name="Henrissat B."/>
            <person name="Kuo A."/>
            <person name="Liang C."/>
            <person name="Lipzen A."/>
            <person name="Lutzoni F."/>
            <person name="Magnuson J."/>
            <person name="Mondo S."/>
            <person name="Nolan M."/>
            <person name="Ohm R."/>
            <person name="Pangilinan J."/>
            <person name="Park H.-J."/>
            <person name="Ramirez L."/>
            <person name="Alfaro M."/>
            <person name="Sun H."/>
            <person name="Tritt A."/>
            <person name="Yoshinaga Y."/>
            <person name="Zwiers L.-H."/>
            <person name="Turgeon B."/>
            <person name="Goodwin S."/>
            <person name="Spatafora J."/>
            <person name="Crous P."/>
            <person name="Grigoriev I."/>
        </authorList>
    </citation>
    <scope>NUCLEOTIDE SEQUENCE</scope>
    <source>
        <strain evidence="4">Tuck. ex Michener</strain>
    </source>
</reference>
<dbReference type="PRINTS" id="PR00463">
    <property type="entry name" value="EP450I"/>
</dbReference>
<proteinExistence type="inferred from homology"/>
<evidence type="ECO:0000313" key="5">
    <source>
        <dbReference type="Proteomes" id="UP000800092"/>
    </source>
</evidence>
<dbReference type="InterPro" id="IPR050121">
    <property type="entry name" value="Cytochrome_P450_monoxygenase"/>
</dbReference>
<dbReference type="Pfam" id="PF00067">
    <property type="entry name" value="p450"/>
    <property type="match status" value="1"/>
</dbReference>
<keyword evidence="4" id="KW-0503">Monooxygenase</keyword>
<dbReference type="OrthoDB" id="1470350at2759"/>
<dbReference type="PRINTS" id="PR00385">
    <property type="entry name" value="P450"/>
</dbReference>
<evidence type="ECO:0000256" key="3">
    <source>
        <dbReference type="SAM" id="Phobius"/>
    </source>
</evidence>
<evidence type="ECO:0000313" key="4">
    <source>
        <dbReference type="EMBL" id="KAF2239806.1"/>
    </source>
</evidence>
<dbReference type="EMBL" id="ML991771">
    <property type="protein sequence ID" value="KAF2239806.1"/>
    <property type="molecule type" value="Genomic_DNA"/>
</dbReference>
<comment type="cofactor">
    <cofactor evidence="2">
        <name>heme</name>
        <dbReference type="ChEBI" id="CHEBI:30413"/>
    </cofactor>
</comment>
<dbReference type="Gene3D" id="1.10.630.10">
    <property type="entry name" value="Cytochrome P450"/>
    <property type="match status" value="1"/>
</dbReference>
<dbReference type="InterPro" id="IPR002401">
    <property type="entry name" value="Cyt_P450_E_grp-I"/>
</dbReference>
<feature type="binding site" description="axial binding residue" evidence="2">
    <location>
        <position position="495"/>
    </location>
    <ligand>
        <name>heme</name>
        <dbReference type="ChEBI" id="CHEBI:30413"/>
    </ligand>
    <ligandPart>
        <name>Fe</name>
        <dbReference type="ChEBI" id="CHEBI:18248"/>
    </ligandPart>
</feature>
<gene>
    <name evidence="4" type="ORF">EV356DRAFT_495588</name>
</gene>
<feature type="transmembrane region" description="Helical" evidence="3">
    <location>
        <begin position="27"/>
        <end position="52"/>
    </location>
</feature>
<keyword evidence="4" id="KW-0560">Oxidoreductase</keyword>
<dbReference type="PANTHER" id="PTHR24305:SF166">
    <property type="entry name" value="CYTOCHROME P450 12A4, MITOCHONDRIAL-RELATED"/>
    <property type="match status" value="1"/>
</dbReference>
<accession>A0A6A6HNX8</accession>
<dbReference type="GO" id="GO:0005506">
    <property type="term" value="F:iron ion binding"/>
    <property type="evidence" value="ECO:0007669"/>
    <property type="project" value="InterPro"/>
</dbReference>
<dbReference type="PANTHER" id="PTHR24305">
    <property type="entry name" value="CYTOCHROME P450"/>
    <property type="match status" value="1"/>
</dbReference>
<dbReference type="GO" id="GO:0020037">
    <property type="term" value="F:heme binding"/>
    <property type="evidence" value="ECO:0007669"/>
    <property type="project" value="InterPro"/>
</dbReference>
<protein>
    <submittedName>
        <fullName evidence="4">Putative P450 monooxygenase</fullName>
    </submittedName>
</protein>
<dbReference type="GO" id="GO:0016705">
    <property type="term" value="F:oxidoreductase activity, acting on paired donors, with incorporation or reduction of molecular oxygen"/>
    <property type="evidence" value="ECO:0007669"/>
    <property type="project" value="InterPro"/>
</dbReference>
<dbReference type="AlphaFoldDB" id="A0A6A6HNX8"/>
<evidence type="ECO:0000256" key="1">
    <source>
        <dbReference type="ARBA" id="ARBA00010617"/>
    </source>
</evidence>
<keyword evidence="5" id="KW-1185">Reference proteome</keyword>
<dbReference type="InterPro" id="IPR001128">
    <property type="entry name" value="Cyt_P450"/>
</dbReference>
<evidence type="ECO:0000256" key="2">
    <source>
        <dbReference type="PIRSR" id="PIRSR602401-1"/>
    </source>
</evidence>
<organism evidence="4 5">
    <name type="scientific">Viridothelium virens</name>
    <name type="common">Speckled blister lichen</name>
    <name type="synonym">Trypethelium virens</name>
    <dbReference type="NCBI Taxonomy" id="1048519"/>
    <lineage>
        <taxon>Eukaryota</taxon>
        <taxon>Fungi</taxon>
        <taxon>Dikarya</taxon>
        <taxon>Ascomycota</taxon>
        <taxon>Pezizomycotina</taxon>
        <taxon>Dothideomycetes</taxon>
        <taxon>Dothideomycetes incertae sedis</taxon>
        <taxon>Trypetheliales</taxon>
        <taxon>Trypetheliaceae</taxon>
        <taxon>Viridothelium</taxon>
    </lineage>
</organism>
<sequence>MILLAALESVVGTYALPQYLPPNPFNWLFIRLAIVQVSLWAIWAVFIYPFFFSPFLDLPHPKGGLPLFGHGAAMFNKPPGKDFLNMMTSVPNDGLIHFRGFFYRDRLLLTDPKALAEVLVTKTYDFEKPSRVRAFLRTVLGDGLIIVEGDEHKFQRKHIMPVFSFRHIKDLYPIFWDKATALTQSLATEIAESPIYSSNEKAKVTGDVEVNHWANKVTMDIIGLAGLGREFNALKNSDDKLIQNYEEILEPTSEKVLFFTLNILMGRSFVRLLPWKVNERMRITTSTLRDVCRQLVRDKRDLIKMKGAEQIDLLSILIKSNNFSDDQLVDQLLTFLAAGHETTSSAFTWTTHMLATHTDIQTRLRAEIHKHVPSASSSNTADLVTILESLPLLNAVCNETLRLYPTVPVTIRDSIRPTSILGHPIPAHTQILLCPWATNRSTTLWGPNAAEFVPERWIDYDAEKGVRPEDGRPNNHGGSQSNYSNLTFLHGPRSCIGQGFAKAELRALVAAFVGCYEWGMADPD</sequence>
<dbReference type="InterPro" id="IPR036396">
    <property type="entry name" value="Cyt_P450_sf"/>
</dbReference>
<dbReference type="GO" id="GO:0004497">
    <property type="term" value="F:monooxygenase activity"/>
    <property type="evidence" value="ECO:0007669"/>
    <property type="project" value="UniProtKB-KW"/>
</dbReference>
<keyword evidence="3" id="KW-0472">Membrane</keyword>
<keyword evidence="3" id="KW-1133">Transmembrane helix</keyword>
<keyword evidence="3" id="KW-0812">Transmembrane</keyword>
<feature type="non-terminal residue" evidence="4">
    <location>
        <position position="524"/>
    </location>
</feature>
<dbReference type="FunFam" id="1.10.630.10:FF:000051">
    <property type="entry name" value="Cytochrome P450 monooxygenase (Fum15)"/>
    <property type="match status" value="1"/>
</dbReference>
<keyword evidence="2" id="KW-0408">Iron</keyword>
<comment type="similarity">
    <text evidence="1">Belongs to the cytochrome P450 family.</text>
</comment>
<dbReference type="CDD" id="cd11069">
    <property type="entry name" value="CYP_FUM15-like"/>
    <property type="match status" value="1"/>
</dbReference>